<dbReference type="GO" id="GO:0032040">
    <property type="term" value="C:small-subunit processome"/>
    <property type="evidence" value="ECO:0007669"/>
    <property type="project" value="UniProtKB-ARBA"/>
</dbReference>
<dbReference type="GO" id="GO:0030687">
    <property type="term" value="C:preribosome, large subunit precursor"/>
    <property type="evidence" value="ECO:0007669"/>
    <property type="project" value="TreeGrafter"/>
</dbReference>
<feature type="region of interest" description="Disordered" evidence="1">
    <location>
        <begin position="1"/>
        <end position="43"/>
    </location>
</feature>
<organism evidence="3 4">
    <name type="scientific">Tetrahymena thermophila (strain SB210)</name>
    <dbReference type="NCBI Taxonomy" id="312017"/>
    <lineage>
        <taxon>Eukaryota</taxon>
        <taxon>Sar</taxon>
        <taxon>Alveolata</taxon>
        <taxon>Ciliophora</taxon>
        <taxon>Intramacronucleata</taxon>
        <taxon>Oligohymenophorea</taxon>
        <taxon>Hymenostomatida</taxon>
        <taxon>Tetrahymenina</taxon>
        <taxon>Tetrahymenidae</taxon>
        <taxon>Tetrahymena</taxon>
    </lineage>
</organism>
<evidence type="ECO:0000259" key="2">
    <source>
        <dbReference type="PROSITE" id="PS50833"/>
    </source>
</evidence>
<feature type="region of interest" description="Disordered" evidence="1">
    <location>
        <begin position="66"/>
        <end position="91"/>
    </location>
</feature>
<dbReference type="GO" id="GO:0034457">
    <property type="term" value="C:Mpp10 complex"/>
    <property type="evidence" value="ECO:0007669"/>
    <property type="project" value="UniProtKB-ARBA"/>
</dbReference>
<feature type="domain" description="Brix" evidence="2">
    <location>
        <begin position="137"/>
        <end position="327"/>
    </location>
</feature>
<feature type="compositionally biased region" description="Basic residues" evidence="1">
    <location>
        <begin position="32"/>
        <end position="43"/>
    </location>
</feature>
<dbReference type="KEGG" id="tet:TTHERM_000452030"/>
<feature type="compositionally biased region" description="Basic residues" evidence="1">
    <location>
        <begin position="67"/>
        <end position="77"/>
    </location>
</feature>
<name>W7XEI3_TETTS</name>
<accession>W7XEI3</accession>
<feature type="compositionally biased region" description="Basic and acidic residues" evidence="1">
    <location>
        <begin position="78"/>
        <end position="88"/>
    </location>
</feature>
<dbReference type="InParanoid" id="W7XEI3"/>
<dbReference type="STRING" id="312017.W7XEI3"/>
<dbReference type="Proteomes" id="UP000009168">
    <property type="component" value="Unassembled WGS sequence"/>
</dbReference>
<dbReference type="GO" id="GO:0005654">
    <property type="term" value="C:nucleoplasm"/>
    <property type="evidence" value="ECO:0007669"/>
    <property type="project" value="UniProtKB-ARBA"/>
</dbReference>
<dbReference type="Pfam" id="PF04427">
    <property type="entry name" value="Brix"/>
    <property type="match status" value="1"/>
</dbReference>
<dbReference type="InterPro" id="IPR007109">
    <property type="entry name" value="Brix"/>
</dbReference>
<dbReference type="GO" id="GO:0000470">
    <property type="term" value="P:maturation of LSU-rRNA"/>
    <property type="evidence" value="ECO:0007669"/>
    <property type="project" value="TreeGrafter"/>
</dbReference>
<protein>
    <submittedName>
        <fullName evidence="3">Ribosome production factor 1</fullName>
    </submittedName>
</protein>
<dbReference type="AlphaFoldDB" id="W7XEI3"/>
<dbReference type="RefSeq" id="XP_012652401.1">
    <property type="nucleotide sequence ID" value="XM_012796947.1"/>
</dbReference>
<dbReference type="SMART" id="SM00879">
    <property type="entry name" value="Brix"/>
    <property type="match status" value="1"/>
</dbReference>
<dbReference type="PANTHER" id="PTHR22734">
    <property type="entry name" value="U3 SMALL NUCLEOLAR RIBONUCLEOPROTEIN PROTEIN IMP4"/>
    <property type="match status" value="1"/>
</dbReference>
<dbReference type="GO" id="GO:0000460">
    <property type="term" value="P:maturation of 5.8S rRNA"/>
    <property type="evidence" value="ECO:0007669"/>
    <property type="project" value="TreeGrafter"/>
</dbReference>
<evidence type="ECO:0000256" key="1">
    <source>
        <dbReference type="SAM" id="MobiDB-lite"/>
    </source>
</evidence>
<dbReference type="FunCoup" id="W7XEI3">
    <property type="interactions" value="182"/>
</dbReference>
<evidence type="ECO:0000313" key="4">
    <source>
        <dbReference type="Proteomes" id="UP000009168"/>
    </source>
</evidence>
<dbReference type="GO" id="GO:0042274">
    <property type="term" value="P:ribosomal small subunit biogenesis"/>
    <property type="evidence" value="ECO:0007669"/>
    <property type="project" value="UniProtKB-ARBA"/>
</dbReference>
<reference evidence="4" key="1">
    <citation type="journal article" date="2006" name="PLoS Biol.">
        <title>Macronuclear genome sequence of the ciliate Tetrahymena thermophila, a model eukaryote.</title>
        <authorList>
            <person name="Eisen J.A."/>
            <person name="Coyne R.S."/>
            <person name="Wu M."/>
            <person name="Wu D."/>
            <person name="Thiagarajan M."/>
            <person name="Wortman J.R."/>
            <person name="Badger J.H."/>
            <person name="Ren Q."/>
            <person name="Amedeo P."/>
            <person name="Jones K.M."/>
            <person name="Tallon L.J."/>
            <person name="Delcher A.L."/>
            <person name="Salzberg S.L."/>
            <person name="Silva J.C."/>
            <person name="Haas B.J."/>
            <person name="Majoros W.H."/>
            <person name="Farzad M."/>
            <person name="Carlton J.M."/>
            <person name="Smith R.K. Jr."/>
            <person name="Garg J."/>
            <person name="Pearlman R.E."/>
            <person name="Karrer K.M."/>
            <person name="Sun L."/>
            <person name="Manning G."/>
            <person name="Elde N.C."/>
            <person name="Turkewitz A.P."/>
            <person name="Asai D.J."/>
            <person name="Wilkes D.E."/>
            <person name="Wang Y."/>
            <person name="Cai H."/>
            <person name="Collins K."/>
            <person name="Stewart B.A."/>
            <person name="Lee S.R."/>
            <person name="Wilamowska K."/>
            <person name="Weinberg Z."/>
            <person name="Ruzzo W.L."/>
            <person name="Wloga D."/>
            <person name="Gaertig J."/>
            <person name="Frankel J."/>
            <person name="Tsao C.-C."/>
            <person name="Gorovsky M.A."/>
            <person name="Keeling P.J."/>
            <person name="Waller R.F."/>
            <person name="Patron N.J."/>
            <person name="Cherry J.M."/>
            <person name="Stover N.A."/>
            <person name="Krieger C.J."/>
            <person name="del Toro C."/>
            <person name="Ryder H.F."/>
            <person name="Williamson S.C."/>
            <person name="Barbeau R.A."/>
            <person name="Hamilton E.P."/>
            <person name="Orias E."/>
        </authorList>
    </citation>
    <scope>NUCLEOTIDE SEQUENCE [LARGE SCALE GENOMIC DNA]</scope>
    <source>
        <strain evidence="4">SB210</strain>
    </source>
</reference>
<dbReference type="Gene3D" id="3.40.50.10480">
    <property type="entry name" value="Probable brix-domain ribosomal biogenesis protein"/>
    <property type="match status" value="1"/>
</dbReference>
<dbReference type="GO" id="GO:0042134">
    <property type="term" value="F:rRNA primary transcript binding"/>
    <property type="evidence" value="ECO:0007669"/>
    <property type="project" value="InterPro"/>
</dbReference>
<dbReference type="InterPro" id="IPR044281">
    <property type="entry name" value="IMP4/RPF1"/>
</dbReference>
<proteinExistence type="predicted"/>
<evidence type="ECO:0000313" key="3">
    <source>
        <dbReference type="EMBL" id="EWS75088.1"/>
    </source>
</evidence>
<dbReference type="OrthoDB" id="264354at2759"/>
<keyword evidence="4" id="KW-1185">Reference proteome</keyword>
<dbReference type="GeneID" id="24439055"/>
<gene>
    <name evidence="3" type="ORF">TTHERM_000452030</name>
</gene>
<sequence>MGKHAKPSYQKLKLNPIKAGAKPGFEATAKEKNKKKNKGIKKSYLHINPTDIKCKEKRIEILQKKQKEQKKLKKKERKERVEEHKQTGQEKLQTITTDDKKEIDENFVFEDDENDQELQNDEKFDEFASYFEGDYEPKVLMTTSQRPHSDLFDFMKEIKTTFPNCHYYPRGALTVKEVCEQAPQKGYTDVMIWREHKRKVAELILIHLPKGPTAVFKVTSEKLNEDIYGHGRPTDHYPELILNNFNTKLGRRIGRFFASLFPQKPDFKARTVVTFHNQRDFIFFRHHRYQFQEIGEDHKEGNEKVELQEIGPRFTLKLKKMQLGTFDYNFGDIEFEAKDKMYESRKRVFI</sequence>
<dbReference type="PROSITE" id="PS50833">
    <property type="entry name" value="BRIX"/>
    <property type="match status" value="1"/>
</dbReference>
<dbReference type="PANTHER" id="PTHR22734:SF3">
    <property type="entry name" value="RIBOSOME PRODUCTION FACTOR 1"/>
    <property type="match status" value="1"/>
</dbReference>
<dbReference type="FunFam" id="3.40.50.10480:FF:000001">
    <property type="entry name" value="IMP4, U3 small nucleolar ribonucleoprotein"/>
    <property type="match status" value="1"/>
</dbReference>
<dbReference type="EMBL" id="GG662738">
    <property type="protein sequence ID" value="EWS75088.1"/>
    <property type="molecule type" value="Genomic_DNA"/>
</dbReference>
<dbReference type="SUPFAM" id="SSF52954">
    <property type="entry name" value="Class II aaRS ABD-related"/>
    <property type="match status" value="1"/>
</dbReference>